<sequence length="72" mass="7941">MSPNASDENNGREQVCSGKEMPAMPTKEMPAKEVMPAKENGALREKIRSVGGDIQYMARLDTVWYAIGQPTQ</sequence>
<accession>A0A1B5KR40</accession>
<protein>
    <submittedName>
        <fullName evidence="2">Uncharacterized protein</fullName>
    </submittedName>
</protein>
<reference evidence="3" key="1">
    <citation type="journal article" date="2016" name="Genome Announc.">
        <title>Genome sequence of Ustilaginoidea virens IPU010, a rice pathogenic fungus causing false smut.</title>
        <authorList>
            <person name="Kumagai T."/>
            <person name="Ishii T."/>
            <person name="Terai G."/>
            <person name="Umemura M."/>
            <person name="Machida M."/>
            <person name="Asai K."/>
        </authorList>
    </citation>
    <scope>NUCLEOTIDE SEQUENCE [LARGE SCALE GENOMIC DNA]</scope>
    <source>
        <strain evidence="3">IPU010</strain>
    </source>
</reference>
<dbReference type="EMBL" id="BBTG02000010">
    <property type="protein sequence ID" value="GAO13172.1"/>
    <property type="molecule type" value="Genomic_DNA"/>
</dbReference>
<evidence type="ECO:0000313" key="3">
    <source>
        <dbReference type="Proteomes" id="UP000054053"/>
    </source>
</evidence>
<organism evidence="2 3">
    <name type="scientific">Ustilaginoidea virens</name>
    <name type="common">Rice false smut fungus</name>
    <name type="synonym">Villosiclava virens</name>
    <dbReference type="NCBI Taxonomy" id="1159556"/>
    <lineage>
        <taxon>Eukaryota</taxon>
        <taxon>Fungi</taxon>
        <taxon>Dikarya</taxon>
        <taxon>Ascomycota</taxon>
        <taxon>Pezizomycotina</taxon>
        <taxon>Sordariomycetes</taxon>
        <taxon>Hypocreomycetidae</taxon>
        <taxon>Hypocreales</taxon>
        <taxon>Clavicipitaceae</taxon>
        <taxon>Ustilaginoidea</taxon>
    </lineage>
</organism>
<gene>
    <name evidence="2" type="ORF">UVI_02025270</name>
</gene>
<dbReference type="Proteomes" id="UP000054053">
    <property type="component" value="Unassembled WGS sequence"/>
</dbReference>
<dbReference type="AlphaFoldDB" id="A0A1B5KR40"/>
<name>A0A1B5KR40_USTVR</name>
<comment type="caution">
    <text evidence="2">The sequence shown here is derived from an EMBL/GenBank/DDBJ whole genome shotgun (WGS) entry which is preliminary data.</text>
</comment>
<evidence type="ECO:0000256" key="1">
    <source>
        <dbReference type="SAM" id="MobiDB-lite"/>
    </source>
</evidence>
<evidence type="ECO:0000313" key="2">
    <source>
        <dbReference type="EMBL" id="GAO13172.1"/>
    </source>
</evidence>
<proteinExistence type="predicted"/>
<feature type="region of interest" description="Disordered" evidence="1">
    <location>
        <begin position="1"/>
        <end position="39"/>
    </location>
</feature>